<evidence type="ECO:0000256" key="4">
    <source>
        <dbReference type="ARBA" id="ARBA00022763"/>
    </source>
</evidence>
<dbReference type="RefSeq" id="WP_130780703.1">
    <property type="nucleotide sequence ID" value="NZ_BIMR01000071.1"/>
</dbReference>
<dbReference type="GO" id="GO:0005524">
    <property type="term" value="F:ATP binding"/>
    <property type="evidence" value="ECO:0007669"/>
    <property type="project" value="UniProtKB-KW"/>
</dbReference>
<dbReference type="Proteomes" id="UP000289954">
    <property type="component" value="Unassembled WGS sequence"/>
</dbReference>
<evidence type="ECO:0000256" key="7">
    <source>
        <dbReference type="ARBA" id="ARBA00033408"/>
    </source>
</evidence>
<comment type="caution">
    <text evidence="11">The sequence shown here is derived from an EMBL/GenBank/DDBJ whole genome shotgun (WGS) entry which is preliminary data.</text>
</comment>
<dbReference type="EMBL" id="BIMR01000071">
    <property type="protein sequence ID" value="GCE76097.1"/>
    <property type="molecule type" value="Genomic_DNA"/>
</dbReference>
<evidence type="ECO:0000256" key="3">
    <source>
        <dbReference type="ARBA" id="ARBA00022741"/>
    </source>
</evidence>
<evidence type="ECO:0000313" key="12">
    <source>
        <dbReference type="Proteomes" id="UP000289954"/>
    </source>
</evidence>
<dbReference type="InterPro" id="IPR004604">
    <property type="entry name" value="DNA_recomb/repair_RecN"/>
</dbReference>
<dbReference type="Gene3D" id="3.40.50.300">
    <property type="entry name" value="P-loop containing nucleotide triphosphate hydrolases"/>
    <property type="match status" value="2"/>
</dbReference>
<keyword evidence="5" id="KW-0067">ATP-binding</keyword>
<dbReference type="AlphaFoldDB" id="A0A402DPP2"/>
<comment type="similarity">
    <text evidence="1 8">Belongs to the RecN family.</text>
</comment>
<evidence type="ECO:0000256" key="6">
    <source>
        <dbReference type="ARBA" id="ARBA00023204"/>
    </source>
</evidence>
<dbReference type="CDD" id="cd03241">
    <property type="entry name" value="ABC_RecN"/>
    <property type="match status" value="1"/>
</dbReference>
<keyword evidence="6 8" id="KW-0234">DNA repair</keyword>
<evidence type="ECO:0000256" key="2">
    <source>
        <dbReference type="ARBA" id="ARBA00021315"/>
    </source>
</evidence>
<proteinExistence type="inferred from homology"/>
<evidence type="ECO:0000313" key="11">
    <source>
        <dbReference type="EMBL" id="GCE76097.1"/>
    </source>
</evidence>
<dbReference type="GO" id="GO:0043590">
    <property type="term" value="C:bacterial nucleoid"/>
    <property type="evidence" value="ECO:0007669"/>
    <property type="project" value="TreeGrafter"/>
</dbReference>
<protein>
    <recommendedName>
        <fullName evidence="2 8">DNA repair protein RecN</fullName>
    </recommendedName>
    <alternativeName>
        <fullName evidence="7 8">Recombination protein N</fullName>
    </alternativeName>
</protein>
<dbReference type="SUPFAM" id="SSF52540">
    <property type="entry name" value="P-loop containing nucleoside triphosphate hydrolases"/>
    <property type="match status" value="2"/>
</dbReference>
<dbReference type="GO" id="GO:0009432">
    <property type="term" value="P:SOS response"/>
    <property type="evidence" value="ECO:0007669"/>
    <property type="project" value="TreeGrafter"/>
</dbReference>
<dbReference type="Pfam" id="PF13476">
    <property type="entry name" value="AAA_23"/>
    <property type="match status" value="1"/>
</dbReference>
<organism evidence="11 12">
    <name type="scientific">Cellulomonas biazotea</name>
    <dbReference type="NCBI Taxonomy" id="1709"/>
    <lineage>
        <taxon>Bacteria</taxon>
        <taxon>Bacillati</taxon>
        <taxon>Actinomycetota</taxon>
        <taxon>Actinomycetes</taxon>
        <taxon>Micrococcales</taxon>
        <taxon>Cellulomonadaceae</taxon>
        <taxon>Cellulomonas</taxon>
    </lineage>
</organism>
<evidence type="ECO:0000256" key="8">
    <source>
        <dbReference type="PIRNR" id="PIRNR003128"/>
    </source>
</evidence>
<dbReference type="GO" id="GO:0016887">
    <property type="term" value="F:ATP hydrolysis activity"/>
    <property type="evidence" value="ECO:0007669"/>
    <property type="project" value="InterPro"/>
</dbReference>
<dbReference type="PANTHER" id="PTHR11059:SF0">
    <property type="entry name" value="DNA REPAIR PROTEIN RECN"/>
    <property type="match status" value="1"/>
</dbReference>
<dbReference type="GO" id="GO:0006302">
    <property type="term" value="P:double-strand break repair"/>
    <property type="evidence" value="ECO:0007669"/>
    <property type="project" value="InterPro"/>
</dbReference>
<keyword evidence="4 8" id="KW-0227">DNA damage</keyword>
<reference evidence="11 12" key="1">
    <citation type="submission" date="2019-01" db="EMBL/GenBank/DDBJ databases">
        <title>Draft genome sequence of Cellulomonas takizawaensis strain TKZ-21.</title>
        <authorList>
            <person name="Yamamura H."/>
            <person name="Hayashi T."/>
            <person name="Hamada M."/>
            <person name="Serisawa Y."/>
            <person name="Matsuyama K."/>
            <person name="Nakagawa Y."/>
            <person name="Otoguro M."/>
            <person name="Yanagida F."/>
            <person name="Hayakawa M."/>
        </authorList>
    </citation>
    <scope>NUCLEOTIDE SEQUENCE [LARGE SCALE GENOMIC DNA]</scope>
    <source>
        <strain evidence="11 12">NBRC12680</strain>
    </source>
</reference>
<dbReference type="PANTHER" id="PTHR11059">
    <property type="entry name" value="DNA REPAIR PROTEIN RECN"/>
    <property type="match status" value="1"/>
</dbReference>
<accession>A0A402DPP2</accession>
<feature type="domain" description="Rad50/SbcC-type AAA" evidence="10">
    <location>
        <begin position="5"/>
        <end position="52"/>
    </location>
</feature>
<sequence length="578" mass="59975">MIEEIRIDNLGVITRAHVELGPGLTVLSGETGAGKTMVLTALSLLLGGKADPATVRLGAASAAVEGRVLLPADAPALERAAEAGAELDEDGSLLLVRTVGAGSDGTTGRSRAYVGGRSVPQAVLADLAEALVTVHGQADQARLRSPAHQRDALDAFVGAEHRDTLARYRSAWTERNRAAAELDDLVARTQERAREAELLRLGLAEIERVEPQPGEDVALAEESERLAHAEDLRAAAAGAHGALAGDADTADEALAAADVVERARRLLEQAGGHDPSLATLATRVAEAGYLLADVAAELASYLDGLQADPLRLEAVQQRRAELGTLTRSYGADVAQVLAWADDAGRRLLDLEGGDQHVEDLRGRLAELDEQLGSLAAEVTRARTDAAERLARAVSAELAGLAMAGAELRVAVEPGEPGPSGADRVEMLLVPHAGAPARPLGKGASGGELSRVMLAIEVSLATAPDSGATRPGTFVFDEVDAGVGGRAAIEIGRRLADVARTSQVLVVTHLAQVAAFADRHLVVTKSSAGGVDVVTESDVRLVTGEDRVRELARMLSGQDDSAAARTHAAELLDLSAVGR</sequence>
<evidence type="ECO:0000256" key="9">
    <source>
        <dbReference type="SAM" id="Coils"/>
    </source>
</evidence>
<dbReference type="PIRSF" id="PIRSF003128">
    <property type="entry name" value="RecN"/>
    <property type="match status" value="1"/>
</dbReference>
<evidence type="ECO:0000256" key="5">
    <source>
        <dbReference type="ARBA" id="ARBA00022840"/>
    </source>
</evidence>
<keyword evidence="3" id="KW-0547">Nucleotide-binding</keyword>
<evidence type="ECO:0000259" key="10">
    <source>
        <dbReference type="Pfam" id="PF13476"/>
    </source>
</evidence>
<feature type="coiled-coil region" evidence="9">
    <location>
        <begin position="357"/>
        <end position="384"/>
    </location>
</feature>
<name>A0A402DPP2_9CELL</name>
<dbReference type="OrthoDB" id="9806954at2"/>
<keyword evidence="9" id="KW-0175">Coiled coil</keyword>
<keyword evidence="12" id="KW-1185">Reference proteome</keyword>
<dbReference type="InterPro" id="IPR038729">
    <property type="entry name" value="Rad50/SbcC_AAA"/>
</dbReference>
<comment type="function">
    <text evidence="8">May be involved in recombinational repair of damaged DNA.</text>
</comment>
<dbReference type="NCBIfam" id="TIGR00634">
    <property type="entry name" value="recN"/>
    <property type="match status" value="1"/>
</dbReference>
<gene>
    <name evidence="11" type="primary">recN</name>
    <name evidence="11" type="ORF">CBZ_11530</name>
</gene>
<evidence type="ECO:0000256" key="1">
    <source>
        <dbReference type="ARBA" id="ARBA00009441"/>
    </source>
</evidence>
<dbReference type="GO" id="GO:0006310">
    <property type="term" value="P:DNA recombination"/>
    <property type="evidence" value="ECO:0007669"/>
    <property type="project" value="InterPro"/>
</dbReference>
<dbReference type="InterPro" id="IPR027417">
    <property type="entry name" value="P-loop_NTPase"/>
</dbReference>